<protein>
    <submittedName>
        <fullName evidence="2">Uncharacterized protein</fullName>
    </submittedName>
</protein>
<evidence type="ECO:0000313" key="2">
    <source>
        <dbReference type="EMBL" id="MCO8273594.1"/>
    </source>
</evidence>
<proteinExistence type="predicted"/>
<feature type="region of interest" description="Disordered" evidence="1">
    <location>
        <begin position="27"/>
        <end position="48"/>
    </location>
</feature>
<name>A0ABT1DRY1_9ACTN</name>
<organism evidence="2 3">
    <name type="scientific">Paractinoplanes aksuensis</name>
    <dbReference type="NCBI Taxonomy" id="2939490"/>
    <lineage>
        <taxon>Bacteria</taxon>
        <taxon>Bacillati</taxon>
        <taxon>Actinomycetota</taxon>
        <taxon>Actinomycetes</taxon>
        <taxon>Micromonosporales</taxon>
        <taxon>Micromonosporaceae</taxon>
        <taxon>Paractinoplanes</taxon>
    </lineage>
</organism>
<dbReference type="EMBL" id="JAMYJR010000026">
    <property type="protein sequence ID" value="MCO8273594.1"/>
    <property type="molecule type" value="Genomic_DNA"/>
</dbReference>
<gene>
    <name evidence="2" type="ORF">M1L60_23655</name>
</gene>
<sequence length="48" mass="5152">MLLPQTDLDNARTVADRLQRRLGDLRTADGSPVRAGIGVAAGPDLDHR</sequence>
<keyword evidence="3" id="KW-1185">Reference proteome</keyword>
<evidence type="ECO:0000256" key="1">
    <source>
        <dbReference type="SAM" id="MobiDB-lite"/>
    </source>
</evidence>
<comment type="caution">
    <text evidence="2">The sequence shown here is derived from an EMBL/GenBank/DDBJ whole genome shotgun (WGS) entry which is preliminary data.</text>
</comment>
<reference evidence="2 3" key="1">
    <citation type="submission" date="2022-06" db="EMBL/GenBank/DDBJ databases">
        <title>New Species of the Genus Actinoplanes, ActinopZanes ferrugineus.</title>
        <authorList>
            <person name="Ding P."/>
        </authorList>
    </citation>
    <scope>NUCLEOTIDE SEQUENCE [LARGE SCALE GENOMIC DNA]</scope>
    <source>
        <strain evidence="2 3">TRM88003</strain>
    </source>
</reference>
<evidence type="ECO:0000313" key="3">
    <source>
        <dbReference type="Proteomes" id="UP001523369"/>
    </source>
</evidence>
<accession>A0ABT1DRY1</accession>
<dbReference type="Proteomes" id="UP001523369">
    <property type="component" value="Unassembled WGS sequence"/>
</dbReference>